<accession>A0A6G0X6W3</accession>
<evidence type="ECO:0000313" key="5">
    <source>
        <dbReference type="Proteomes" id="UP000481153"/>
    </source>
</evidence>
<dbReference type="GO" id="GO:0005634">
    <property type="term" value="C:nucleus"/>
    <property type="evidence" value="ECO:0007669"/>
    <property type="project" value="TreeGrafter"/>
</dbReference>
<dbReference type="GO" id="GO:0048471">
    <property type="term" value="C:perinuclear region of cytoplasm"/>
    <property type="evidence" value="ECO:0007669"/>
    <property type="project" value="TreeGrafter"/>
</dbReference>
<dbReference type="Proteomes" id="UP000481153">
    <property type="component" value="Unassembled WGS sequence"/>
</dbReference>
<dbReference type="InterPro" id="IPR032675">
    <property type="entry name" value="LRR_dom_sf"/>
</dbReference>
<keyword evidence="2" id="KW-0433">Leucine-rich repeat</keyword>
<protein>
    <submittedName>
        <fullName evidence="4">Uncharacterized protein</fullName>
    </submittedName>
</protein>
<evidence type="ECO:0000256" key="2">
    <source>
        <dbReference type="ARBA" id="ARBA00022614"/>
    </source>
</evidence>
<dbReference type="PANTHER" id="PTHR24113:SF12">
    <property type="entry name" value="RAN GTPASE-ACTIVATING PROTEIN 1"/>
    <property type="match status" value="1"/>
</dbReference>
<name>A0A6G0X6W3_9STRA</name>
<dbReference type="EMBL" id="VJMJ01000093">
    <property type="protein sequence ID" value="KAF0735759.1"/>
    <property type="molecule type" value="Genomic_DNA"/>
</dbReference>
<organism evidence="4 5">
    <name type="scientific">Aphanomyces euteiches</name>
    <dbReference type="NCBI Taxonomy" id="100861"/>
    <lineage>
        <taxon>Eukaryota</taxon>
        <taxon>Sar</taxon>
        <taxon>Stramenopiles</taxon>
        <taxon>Oomycota</taxon>
        <taxon>Saprolegniomycetes</taxon>
        <taxon>Saprolegniales</taxon>
        <taxon>Verrucalvaceae</taxon>
        <taxon>Aphanomyces</taxon>
    </lineage>
</organism>
<gene>
    <name evidence="4" type="ORF">Ae201684_007765</name>
</gene>
<dbReference type="GO" id="GO:0006913">
    <property type="term" value="P:nucleocytoplasmic transport"/>
    <property type="evidence" value="ECO:0007669"/>
    <property type="project" value="TreeGrafter"/>
</dbReference>
<comment type="caution">
    <text evidence="4">The sequence shown here is derived from an EMBL/GenBank/DDBJ whole genome shotgun (WGS) entry which is preliminary data.</text>
</comment>
<dbReference type="InterPro" id="IPR027038">
    <property type="entry name" value="RanGap"/>
</dbReference>
<dbReference type="GO" id="GO:0031267">
    <property type="term" value="F:small GTPase binding"/>
    <property type="evidence" value="ECO:0007669"/>
    <property type="project" value="TreeGrafter"/>
</dbReference>
<dbReference type="GO" id="GO:0005096">
    <property type="term" value="F:GTPase activator activity"/>
    <property type="evidence" value="ECO:0007669"/>
    <property type="project" value="UniProtKB-KW"/>
</dbReference>
<evidence type="ECO:0000256" key="3">
    <source>
        <dbReference type="ARBA" id="ARBA00022737"/>
    </source>
</evidence>
<dbReference type="PANTHER" id="PTHR24113">
    <property type="entry name" value="RAN GTPASE-ACTIVATING PROTEIN 1"/>
    <property type="match status" value="1"/>
</dbReference>
<evidence type="ECO:0000256" key="1">
    <source>
        <dbReference type="ARBA" id="ARBA00022468"/>
    </source>
</evidence>
<keyword evidence="5" id="KW-1185">Reference proteome</keyword>
<evidence type="ECO:0000313" key="4">
    <source>
        <dbReference type="EMBL" id="KAF0735759.1"/>
    </source>
</evidence>
<dbReference type="Gene3D" id="3.80.10.10">
    <property type="entry name" value="Ribonuclease Inhibitor"/>
    <property type="match status" value="1"/>
</dbReference>
<dbReference type="SUPFAM" id="SSF52047">
    <property type="entry name" value="RNI-like"/>
    <property type="match status" value="1"/>
</dbReference>
<sequence>MDDTRRSYLRPKGLRALLNALPLTNVTRLTVQGAMLADRGCLVLAKALPSLKLTYLDISYNHISEIGARRLAQVLPNALRLQHLVMAFNFLDPSCMADLIEAWASPTLPPRILDLRQNSLSRNNLAAVQTAFDRFSSDTFEILVGYRDSGSWVLLTRQKGVILTFDEDNTKPSPHTPPTRGAYKQINLSAKRYVSASSEAGSDWVGVAAANGNPEYFYPCKSACRLQLLARISINVGVNQHECYFH</sequence>
<reference evidence="4 5" key="1">
    <citation type="submission" date="2019-07" db="EMBL/GenBank/DDBJ databases">
        <title>Genomics analysis of Aphanomyces spp. identifies a new class of oomycete effector associated with host adaptation.</title>
        <authorList>
            <person name="Gaulin E."/>
        </authorList>
    </citation>
    <scope>NUCLEOTIDE SEQUENCE [LARGE SCALE GENOMIC DNA]</scope>
    <source>
        <strain evidence="4 5">ATCC 201684</strain>
    </source>
</reference>
<dbReference type="VEuPathDB" id="FungiDB:AeMF1_014486"/>
<dbReference type="GO" id="GO:0005829">
    <property type="term" value="C:cytosol"/>
    <property type="evidence" value="ECO:0007669"/>
    <property type="project" value="TreeGrafter"/>
</dbReference>
<dbReference type="AlphaFoldDB" id="A0A6G0X6W3"/>
<keyword evidence="3" id="KW-0677">Repeat</keyword>
<proteinExistence type="predicted"/>
<keyword evidence="1" id="KW-0343">GTPase activation</keyword>